<protein>
    <submittedName>
        <fullName evidence="5">Transporter substrate-binding domain-containing protein</fullName>
    </submittedName>
</protein>
<dbReference type="Gene3D" id="3.40.190.10">
    <property type="entry name" value="Periplasmic binding protein-like II"/>
    <property type="match status" value="2"/>
</dbReference>
<dbReference type="EMBL" id="CP119078">
    <property type="protein sequence ID" value="WED41836.1"/>
    <property type="molecule type" value="Genomic_DNA"/>
</dbReference>
<dbReference type="SMART" id="SM00079">
    <property type="entry name" value="PBPe"/>
    <property type="match status" value="1"/>
</dbReference>
<dbReference type="PANTHER" id="PTHR35936">
    <property type="entry name" value="MEMBRANE-BOUND LYTIC MUREIN TRANSGLYCOSYLASE F"/>
    <property type="match status" value="1"/>
</dbReference>
<accession>A0ABY8APY6</accession>
<dbReference type="InterPro" id="IPR001638">
    <property type="entry name" value="Solute-binding_3/MltF_N"/>
</dbReference>
<feature type="domain" description="Ionotropic glutamate receptor C-terminal" evidence="4">
    <location>
        <begin position="22"/>
        <end position="236"/>
    </location>
</feature>
<evidence type="ECO:0000256" key="2">
    <source>
        <dbReference type="ARBA" id="ARBA00022729"/>
    </source>
</evidence>
<dbReference type="SUPFAM" id="SSF53850">
    <property type="entry name" value="Periplasmic binding protein-like II"/>
    <property type="match status" value="1"/>
</dbReference>
<gene>
    <name evidence="5" type="ORF">PXX05_07780</name>
</gene>
<comment type="similarity">
    <text evidence="1">Belongs to the bacterial solute-binding protein 3 family.</text>
</comment>
<evidence type="ECO:0000259" key="4">
    <source>
        <dbReference type="SMART" id="SM00079"/>
    </source>
</evidence>
<keyword evidence="6" id="KW-1185">Reference proteome</keyword>
<evidence type="ECO:0000256" key="1">
    <source>
        <dbReference type="ARBA" id="ARBA00010333"/>
    </source>
</evidence>
<name>A0ABY8APY6_9GAMM</name>
<dbReference type="CDD" id="cd13622">
    <property type="entry name" value="PBP2_Arg_3"/>
    <property type="match status" value="1"/>
</dbReference>
<dbReference type="PANTHER" id="PTHR35936:SF17">
    <property type="entry name" value="ARGININE-BINDING EXTRACELLULAR PROTEIN ARTP"/>
    <property type="match status" value="1"/>
</dbReference>
<evidence type="ECO:0000259" key="3">
    <source>
        <dbReference type="SMART" id="SM00062"/>
    </source>
</evidence>
<keyword evidence="2" id="KW-0732">Signal</keyword>
<feature type="domain" description="Solute-binding protein family 3/N-terminal" evidence="3">
    <location>
        <begin position="20"/>
        <end position="237"/>
    </location>
</feature>
<evidence type="ECO:0000313" key="6">
    <source>
        <dbReference type="Proteomes" id="UP001222087"/>
    </source>
</evidence>
<proteinExistence type="inferred from homology"/>
<dbReference type="SMART" id="SM00062">
    <property type="entry name" value="PBPb"/>
    <property type="match status" value="1"/>
</dbReference>
<dbReference type="RefSeq" id="WP_275087662.1">
    <property type="nucleotide sequence ID" value="NZ_CP119078.1"/>
</dbReference>
<evidence type="ECO:0000313" key="5">
    <source>
        <dbReference type="EMBL" id="WED41836.1"/>
    </source>
</evidence>
<dbReference type="InterPro" id="IPR001320">
    <property type="entry name" value="Iontro_rcpt_C"/>
</dbReference>
<dbReference type="Pfam" id="PF00497">
    <property type="entry name" value="SBP_bac_3"/>
    <property type="match status" value="1"/>
</dbReference>
<organism evidence="5 6">
    <name type="scientific">Legionella cardiaca</name>
    <dbReference type="NCBI Taxonomy" id="1071983"/>
    <lineage>
        <taxon>Bacteria</taxon>
        <taxon>Pseudomonadati</taxon>
        <taxon>Pseudomonadota</taxon>
        <taxon>Gammaproteobacteria</taxon>
        <taxon>Legionellales</taxon>
        <taxon>Legionellaceae</taxon>
        <taxon>Legionella</taxon>
    </lineage>
</organism>
<reference evidence="5 6" key="1">
    <citation type="submission" date="2023-02" db="EMBL/GenBank/DDBJ databases">
        <title>Genome Sequence of L. cardiaca H63T.</title>
        <authorList>
            <person name="Lopez A.E."/>
            <person name="Cianciotto N.P."/>
        </authorList>
    </citation>
    <scope>NUCLEOTIDE SEQUENCE [LARGE SCALE GENOMIC DNA]</scope>
    <source>
        <strain evidence="5 6">H63</strain>
    </source>
</reference>
<dbReference type="Proteomes" id="UP001222087">
    <property type="component" value="Chromosome"/>
</dbReference>
<sequence length="237" mass="27037">MRLLFWVGLLCPFLLFAQPIIHIGVSNYGPPFEIAADDEAHFSGFEIDLMEEICRRAKFECVYKRYSFPELFNETLANRIDLAIGAISITPERQKDFLFSLPYLPGGGQYVTKISSPIKTIEDINGKRIGIEEGTVFKAWIMSQFGDDEKILEYRNSSDVLQALYEGKVDVVLLDIGIVQYWVTNNANVFRPVGKPISSGYGVMANRNQVELINTVNKYLLELEDDGTYLKLYENYF</sequence>